<organism evidence="1 2">
    <name type="scientific">Chryseobacterium populi</name>
    <dbReference type="NCBI Taxonomy" id="1144316"/>
    <lineage>
        <taxon>Bacteria</taxon>
        <taxon>Pseudomonadati</taxon>
        <taxon>Bacteroidota</taxon>
        <taxon>Flavobacteriia</taxon>
        <taxon>Flavobacteriales</taxon>
        <taxon>Weeksellaceae</taxon>
        <taxon>Chryseobacterium group</taxon>
        <taxon>Chryseobacterium</taxon>
    </lineage>
</organism>
<comment type="caution">
    <text evidence="1">The sequence shown here is derived from an EMBL/GenBank/DDBJ whole genome shotgun (WGS) entry which is preliminary data.</text>
</comment>
<reference evidence="1 2" key="1">
    <citation type="journal article" date="2012" name="J. Bacteriol.">
        <title>Twenty-one genome sequences from Pseudomonas species and 19 genome sequences from diverse bacteria isolated from the rhizosphere and endosphere of Populus deltoides.</title>
        <authorList>
            <person name="Brown S.D."/>
            <person name="Utturkar S.M."/>
            <person name="Klingeman D.M."/>
            <person name="Johnson C.M."/>
            <person name="Martin S.L."/>
            <person name="Land M.L."/>
            <person name="Lu T.Y."/>
            <person name="Schadt C.W."/>
            <person name="Doktycz M.J."/>
            <person name="Pelletier D.A."/>
        </authorList>
    </citation>
    <scope>NUCLEOTIDE SEQUENCE [LARGE SCALE GENOMIC DNA]</scope>
    <source>
        <strain evidence="1 2">CF314</strain>
    </source>
</reference>
<dbReference type="PATRIC" id="fig|1144316.3.peg.525"/>
<protein>
    <submittedName>
        <fullName evidence="1">Uncharacterized protein</fullName>
    </submittedName>
</protein>
<dbReference type="EMBL" id="AKJY01000006">
    <property type="protein sequence ID" value="EJL75364.1"/>
    <property type="molecule type" value="Genomic_DNA"/>
</dbReference>
<accession>J3CNL7</accession>
<proteinExistence type="predicted"/>
<name>J3CNL7_9FLAO</name>
<dbReference type="RefSeq" id="WP_007840354.1">
    <property type="nucleotide sequence ID" value="NZ_AKJY01000006.1"/>
</dbReference>
<evidence type="ECO:0000313" key="2">
    <source>
        <dbReference type="Proteomes" id="UP000007509"/>
    </source>
</evidence>
<dbReference type="OrthoDB" id="717548at2"/>
<gene>
    <name evidence="1" type="ORF">PMI13_00511</name>
</gene>
<keyword evidence="2" id="KW-1185">Reference proteome</keyword>
<dbReference type="Proteomes" id="UP000007509">
    <property type="component" value="Unassembled WGS sequence"/>
</dbReference>
<sequence>MSFFKYHNYNTPDVNINFTYAHNGKILHVGRKNEEGIITVLKENGSLLWNKTYSRPEGHIVFNKITPFQTGYLLTGLENGSTPFILRIDENGEFIWYKRFPDEIVKDALFLETLANLIFFVYMNEESRRSYILSLDEEGNVSKKNEISVYGGDARFEVEGFAIYSEILAICGNQVLAEEKKGFLFRVDPMLNILDAKYSYLFDGVTPITLDGVYYANNKLYVSGLWTDRPVLLLADEQWGAYYLPNVGKKTSFTFGPDYFYVYNDKNEIVHSTYDFVHQFVKRLEVSDLAIDQVVSNNVLIRGTVDSVNYSGFMDQSIDNCKSFPIEFWRCSVIEQKMEDTSLQLIDVSYKIEKDDIKVVAASYTGEDVCDTGGGTSIVFNEFSGLQTPNFYLQGAGSRGEDSAKGIHLRWSFGGKLGENHLPKGNMASTAYNFNKPDDFVRIYRASYVRSVFALDFSVAPQLVDDNQKMWVYKANGNTRMIYVYFKNKEVYNQVKQIINPLIEPLKFVEKYGNEIIEVQCKTDLFFAARLKVNNYQSSSYLEVEALSVSENNSVSQQHLTYRKPYSGDEIGDIYFNAENGKTVRFRPTDCYTQVIEFEFYSDFIISRNNANAWKLQGEFALTTDDHEVFDRLEPLPDTNPVNGKWLRYNDGAYTNVDNYMKKWEHPSQGPLDRDIFTVVKNYVALSDAQPNPKAYETIDFNFAPSGTDPFVDITNDPPEDGETQVSNLDMLNIAALDYHVARMLGLGHLDIKDDTFGSEFIYIAEYYTNKNVDINNSDKSYQLLSMSLPVSTEIERLSLPVNLMKLSKGMDSNNPNSANLYNSEGYSSDGKYRYISVYNNQIPDFQINPAFFESYVKFDASSFTNPVYAGLEYRVVEPGETDDYIWIKPELSHDTQYKNIDSTSNGGDSFETLPIQIPDTYVPLYMHKQDKSGTYYYKGYGINWFSRAQLGETELSIDTEIKPANKLLPPSGATAFNIQKEFPLTFTTQQDQSRLQAITDQDKTLVRLTYDYHIYQDGIGYSIPFDSPLSNDDYMDPNTLFPDDKEVFADDVEIYFRNYTPKIISAQAFAVEPHPANQLLAVIKTRDYIVPGSGATLGNVPGGPQPQPSIQPETFKSEIPAGTTINDFIGSIFLMGSDSYIVNGITQAPTGLIFTVFKKAASEAIIAGTTPLINQTSLTLPVINPSTEGLFNVTENMQNTSTWGIKNPNSLKVKIGTNDWSIHREIISMPQANGTPQRYLEKSRGFWKQATVEKYFEKITKYQNSLGTVIDYPDTHPFVHQGVYKITFPGFKMTQHPQFSSNSNSVEWLNGIVRMFTNLDYNNGEPTESRSVFKVVRTENIGTNNDLVLYIYDENFEVIEDDVTHLPKFLEAGHTDPKLTDPVTGTDVKVNYYPSYKVYLYKNVANNLIEDAILPSGDEDVRYSVFGFKSVDNDTLDMQGAKYKSKFSIPTVLFANRIVEPYQPKQPTGSKYATRPDKFGKSTYSFITEFTHKPYATQYFRANNGLLLAALYEQETIKTIKENLNALGGTDEVFFNNRWMNFVDFDMLTNNVSIEYELLPDVGPLQYRLPLPDSEHFFDEINAFIEEHNDFYDLLPGTPYYNDKLVAADRGHKKFNQIIIKAIPNISGELSFGQFIKERIFNCFLPLTEVPMIYQHIKNLSFTDPLGHRPKNKKQTIRDAAGYLLPTTHADFDMAPMAAVYSQAPNHSTLFTDFALDGASDNFYFYGVREMGNQMQMGEFSTFLGPIKLVNTNPAEPAKILSLLPVVDNATLGISSGVRVEINPYPEVHKINKVTLYRATNKLDADSILSMKMIKDLDISDVEIDANNGSWVIYDDFEDFEAKPYGDLFFYRVVVSRKVEYSTTNYFVNPPVSEVVVEQAPSLPSKVFVSTLVENYNPPAPELRYHSEPVVSDFIDTVILSWDQVCYKGKYHLYKLNNQGNWKEIARINTDAKDISKANLYLFENNPTTNVEEWKLKETFDLTVNEFFLPLEKLNMDPMQIKDADGNMLYHHFKIVSENTSNMISTEEKILTIYKEETWSDIGGISSNGLDGMILQGTFIVRPNI</sequence>
<evidence type="ECO:0000313" key="1">
    <source>
        <dbReference type="EMBL" id="EJL75364.1"/>
    </source>
</evidence>